<protein>
    <recommendedName>
        <fullName evidence="5">FAD-dependent oxidoreductase 2 FAD-binding domain-containing protein</fullName>
    </recommendedName>
</protein>
<dbReference type="GO" id="GO:0008202">
    <property type="term" value="P:steroid metabolic process"/>
    <property type="evidence" value="ECO:0007669"/>
    <property type="project" value="UniProtKB-ARBA"/>
</dbReference>
<sequence>MATASSSVGFDEVFDAVVVGSGAAGLAAALTASIGGLSVLVVEKADTIGGSTAISGGAVWVPGHSHLGEVGLTESRAAVIDYLRAHLGNRLRIDMIETFLDRGPEMIDFLERHTALRLAPRAVSPDYKPDLPGAAAGGRTLDPVVYDGRALGRDFARLRAPLKEFLVFGGMMVNRKDIDTLLSATRSPGAFLGSAALVLRFARDRLSQKRGTRLLMGNALAARLFKSALDRAIPIRERHAARDLIVENGRIVGLVVEGPSGPRRIGARRGVVLAAGGFPGSAAMRQALLPHADRHYSMAPAGNGGDGIRLAQGVGGRIGTDNVGNAFWAPVSVMREADGTETRFPHLILDRAKPGLVAVDGTGRRFVNEANSYHDFVEAMHLAQETRPAIPAWLVCDAAFVRRYGLGLVRPGLRPLGRFLKSGYLVKGETVEALARAMAVDPAALADTVARMNRYAETGTDPDFGKGSTAYNRYLGDAGHRPNPCLGPIRTAPFYAVRVWPGDIGTAAGLETDPHARVLGADRQPIPGLWACGNDMNSIMAGTYPSAGITLGPALTFGYIAGLDLASATP</sequence>
<dbReference type="InterPro" id="IPR027477">
    <property type="entry name" value="Succ_DH/fumarate_Rdtase_cat_sf"/>
</dbReference>
<dbReference type="Proteomes" id="UP000048984">
    <property type="component" value="Unassembled WGS sequence"/>
</dbReference>
<name>A0A0P6VJJ2_9HYPH</name>
<dbReference type="InterPro" id="IPR050315">
    <property type="entry name" value="FAD-oxidoreductase_2"/>
</dbReference>
<keyword evidence="3" id="KW-0274">FAD</keyword>
<dbReference type="InterPro" id="IPR003953">
    <property type="entry name" value="FAD-dep_OxRdtase_2_FAD-bd"/>
</dbReference>
<comment type="caution">
    <text evidence="6">The sequence shown here is derived from an EMBL/GenBank/DDBJ whole genome shotgun (WGS) entry which is preliminary data.</text>
</comment>
<keyword evidence="7" id="KW-1185">Reference proteome</keyword>
<reference evidence="6 7" key="1">
    <citation type="submission" date="2015-09" db="EMBL/GenBank/DDBJ databases">
        <authorList>
            <person name="Jackson K.R."/>
            <person name="Lunt B.L."/>
            <person name="Fisher J.N.B."/>
            <person name="Gardner A.V."/>
            <person name="Bailey M.E."/>
            <person name="Deus L.M."/>
            <person name="Earl A.S."/>
            <person name="Gibby P.D."/>
            <person name="Hartmann K.A."/>
            <person name="Liu J.E."/>
            <person name="Manci A.M."/>
            <person name="Nielsen D.A."/>
            <person name="Solomon M.B."/>
            <person name="Breakwell D.P."/>
            <person name="Burnett S.H."/>
            <person name="Grose J.H."/>
        </authorList>
    </citation>
    <scope>NUCLEOTIDE SEQUENCE [LARGE SCALE GENOMIC DNA]</scope>
    <source>
        <strain evidence="6 7">16</strain>
    </source>
</reference>
<dbReference type="STRING" id="665126.ABB55_02760"/>
<gene>
    <name evidence="6" type="ORF">ABB55_02760</name>
</gene>
<organism evidence="6 7">
    <name type="scientific">Prosthecodimorpha hirschii</name>
    <dbReference type="NCBI Taxonomy" id="665126"/>
    <lineage>
        <taxon>Bacteria</taxon>
        <taxon>Pseudomonadati</taxon>
        <taxon>Pseudomonadota</taxon>
        <taxon>Alphaproteobacteria</taxon>
        <taxon>Hyphomicrobiales</taxon>
        <taxon>Ancalomicrobiaceae</taxon>
        <taxon>Prosthecodimorpha</taxon>
    </lineage>
</organism>
<dbReference type="SUPFAM" id="SSF51905">
    <property type="entry name" value="FAD/NAD(P)-binding domain"/>
    <property type="match status" value="1"/>
</dbReference>
<feature type="domain" description="FAD-dependent oxidoreductase 2 FAD-binding" evidence="5">
    <location>
        <begin position="15"/>
        <end position="551"/>
    </location>
</feature>
<keyword evidence="2" id="KW-0285">Flavoprotein</keyword>
<evidence type="ECO:0000256" key="1">
    <source>
        <dbReference type="ARBA" id="ARBA00001974"/>
    </source>
</evidence>
<evidence type="ECO:0000259" key="5">
    <source>
        <dbReference type="Pfam" id="PF00890"/>
    </source>
</evidence>
<evidence type="ECO:0000256" key="2">
    <source>
        <dbReference type="ARBA" id="ARBA00022630"/>
    </source>
</evidence>
<evidence type="ECO:0000256" key="3">
    <source>
        <dbReference type="ARBA" id="ARBA00022827"/>
    </source>
</evidence>
<dbReference type="PANTHER" id="PTHR43400">
    <property type="entry name" value="FUMARATE REDUCTASE"/>
    <property type="match status" value="1"/>
</dbReference>
<dbReference type="SUPFAM" id="SSF56425">
    <property type="entry name" value="Succinate dehydrogenase/fumarate reductase flavoprotein, catalytic domain"/>
    <property type="match status" value="1"/>
</dbReference>
<reference evidence="6 7" key="2">
    <citation type="submission" date="2015-10" db="EMBL/GenBank/DDBJ databases">
        <title>Draft Genome Sequence of Prosthecomicrobium hirschii ATCC 27832.</title>
        <authorList>
            <person name="Daniel J."/>
            <person name="Givan S.A."/>
            <person name="Brun Y.V."/>
            <person name="Brown P.J."/>
        </authorList>
    </citation>
    <scope>NUCLEOTIDE SEQUENCE [LARGE SCALE GENOMIC DNA]</scope>
    <source>
        <strain evidence="6 7">16</strain>
    </source>
</reference>
<dbReference type="AlphaFoldDB" id="A0A0P6VJJ2"/>
<dbReference type="Gene3D" id="3.50.50.60">
    <property type="entry name" value="FAD/NAD(P)-binding domain"/>
    <property type="match status" value="2"/>
</dbReference>
<accession>A0A0P6VJJ2</accession>
<dbReference type="InterPro" id="IPR036188">
    <property type="entry name" value="FAD/NAD-bd_sf"/>
</dbReference>
<dbReference type="Gene3D" id="3.90.700.10">
    <property type="entry name" value="Succinate dehydrogenase/fumarate reductase flavoprotein, catalytic domain"/>
    <property type="match status" value="1"/>
</dbReference>
<evidence type="ECO:0000313" key="6">
    <source>
        <dbReference type="EMBL" id="KPL51275.1"/>
    </source>
</evidence>
<evidence type="ECO:0000313" key="7">
    <source>
        <dbReference type="Proteomes" id="UP000048984"/>
    </source>
</evidence>
<dbReference type="RefSeq" id="WP_054357438.1">
    <property type="nucleotide sequence ID" value="NZ_LJYW01000001.1"/>
</dbReference>
<dbReference type="Pfam" id="PF00890">
    <property type="entry name" value="FAD_binding_2"/>
    <property type="match status" value="1"/>
</dbReference>
<evidence type="ECO:0000256" key="4">
    <source>
        <dbReference type="ARBA" id="ARBA00023002"/>
    </source>
</evidence>
<dbReference type="GO" id="GO:0016491">
    <property type="term" value="F:oxidoreductase activity"/>
    <property type="evidence" value="ECO:0007669"/>
    <property type="project" value="UniProtKB-KW"/>
</dbReference>
<comment type="cofactor">
    <cofactor evidence="1">
        <name>FAD</name>
        <dbReference type="ChEBI" id="CHEBI:57692"/>
    </cofactor>
</comment>
<proteinExistence type="predicted"/>
<dbReference type="EMBL" id="LJYW01000001">
    <property type="protein sequence ID" value="KPL51275.1"/>
    <property type="molecule type" value="Genomic_DNA"/>
</dbReference>
<keyword evidence="4" id="KW-0560">Oxidoreductase</keyword>
<dbReference type="PANTHER" id="PTHR43400:SF10">
    <property type="entry name" value="3-OXOSTEROID 1-DEHYDROGENASE"/>
    <property type="match status" value="1"/>
</dbReference>